<keyword evidence="2" id="KW-1133">Transmembrane helix</keyword>
<dbReference type="AlphaFoldDB" id="A0A0W0UI95"/>
<dbReference type="EMBL" id="LYOZ01000001">
    <property type="protein sequence ID" value="OCH99336.1"/>
    <property type="molecule type" value="Genomic_DNA"/>
</dbReference>
<organism evidence="5 7">
    <name type="scientific">Legionella jamestowniensis</name>
    <dbReference type="NCBI Taxonomy" id="455"/>
    <lineage>
        <taxon>Bacteria</taxon>
        <taxon>Pseudomonadati</taxon>
        <taxon>Pseudomonadota</taxon>
        <taxon>Gammaproteobacteria</taxon>
        <taxon>Legionellales</taxon>
        <taxon>Legionellaceae</taxon>
        <taxon>Legionella</taxon>
    </lineage>
</organism>
<protein>
    <submittedName>
        <fullName evidence="5">KQDN repeat-containing protein</fullName>
    </submittedName>
</protein>
<dbReference type="Pfam" id="PF13584">
    <property type="entry name" value="BatD"/>
    <property type="match status" value="1"/>
</dbReference>
<feature type="signal peptide" evidence="3">
    <location>
        <begin position="1"/>
        <end position="20"/>
    </location>
</feature>
<evidence type="ECO:0000256" key="2">
    <source>
        <dbReference type="SAM" id="Phobius"/>
    </source>
</evidence>
<feature type="transmembrane region" description="Helical" evidence="2">
    <location>
        <begin position="425"/>
        <end position="446"/>
    </location>
</feature>
<comment type="caution">
    <text evidence="5">The sequence shown here is derived from an EMBL/GenBank/DDBJ whole genome shotgun (WGS) entry which is preliminary data.</text>
</comment>
<dbReference type="EMBL" id="LNYG01000013">
    <property type="protein sequence ID" value="KTD07588.1"/>
    <property type="molecule type" value="Genomic_DNA"/>
</dbReference>
<dbReference type="Pfam" id="PF25607">
    <property type="entry name" value="DUF7939"/>
    <property type="match status" value="1"/>
</dbReference>
<dbReference type="InterPro" id="IPR025738">
    <property type="entry name" value="BatD"/>
</dbReference>
<keyword evidence="3" id="KW-0732">Signal</keyword>
<feature type="region of interest" description="Disordered" evidence="1">
    <location>
        <begin position="374"/>
        <end position="412"/>
    </location>
</feature>
<dbReference type="InterPro" id="IPR057699">
    <property type="entry name" value="DUF7939"/>
</dbReference>
<evidence type="ECO:0000313" key="7">
    <source>
        <dbReference type="Proteomes" id="UP000054715"/>
    </source>
</evidence>
<reference evidence="5 7" key="1">
    <citation type="submission" date="2015-11" db="EMBL/GenBank/DDBJ databases">
        <title>Genomic analysis of 38 Legionella species identifies large and diverse effector repertoires.</title>
        <authorList>
            <person name="Burstein D."/>
            <person name="Amaro F."/>
            <person name="Zusman T."/>
            <person name="Lifshitz Z."/>
            <person name="Cohen O."/>
            <person name="Gilbert J.A."/>
            <person name="Pupko T."/>
            <person name="Shuman H.A."/>
            <person name="Segal G."/>
        </authorList>
    </citation>
    <scope>NUCLEOTIDE SEQUENCE [LARGE SCALE GENOMIC DNA]</scope>
    <source>
        <strain evidence="5 7">JA-26-G1-E2</strain>
    </source>
</reference>
<accession>A0A0W0UI95</accession>
<dbReference type="PANTHER" id="PTHR40940:SF1">
    <property type="entry name" value="PROTEIN BATD"/>
    <property type="match status" value="1"/>
</dbReference>
<keyword evidence="2" id="KW-0812">Transmembrane</keyword>
<sequence>MKKILLSLLLVCVVKVGFTAATMQLESAKVQAGDTVRLFLTLDGTEANSVPDLSPLQKDFTIVGTERSMNYTVINGRAQSMGQWLILLVPKKAGIITVPGIQVGQEKTAPVTLEVSEEESSQTQPLNSSQAQDVKLLAEVSDEYPFINQQVIYNVRLYNSRHLVNADYQPPQVEDALLIPLESGRRYQTAENGRLYTVEEQRYAIFPQKSGPLKITPPTFNAVIYEAVPKRVRERAKPISLNVKPIPAQYAGKTWLPAKQIGLSESYDNNLLSMRQGSTLVRTVTLQATAVPAQLLPRLDFGSHADFSIYPEKPAESNSFKQADLVGTITFKMTYLFNKSGQITIPAFQLTWFNTVTGKEEVATLPERIIQISATNNTPANTTKPSSDTSATIPSNEMPSIDESPTAVKRVREESLSTTNASSNLPWWIALAFALAWLVTLGFWFWQRKRQNTSYSMKQVLKQLQDACLRNDASAARDALMNWAHKRWPEANLLNLTEVEDKVDDGMLKEQIQELAQALYYKNGKASWQGDALWRAVLSFKAGKTATENKESLPPMHKL</sequence>
<proteinExistence type="predicted"/>
<dbReference type="PANTHER" id="PTHR40940">
    <property type="entry name" value="PROTEIN BATD-RELATED"/>
    <property type="match status" value="1"/>
</dbReference>
<feature type="compositionally biased region" description="Polar residues" evidence="1">
    <location>
        <begin position="388"/>
        <end position="398"/>
    </location>
</feature>
<dbReference type="PATRIC" id="fig|455.5.peg.1879"/>
<evidence type="ECO:0000313" key="6">
    <source>
        <dbReference type="EMBL" id="OCH99336.1"/>
    </source>
</evidence>
<gene>
    <name evidence="6" type="ORF">A8135_06515</name>
    <name evidence="5" type="ORF">Ljam_1783</name>
</gene>
<keyword evidence="2" id="KW-0472">Membrane</keyword>
<name>A0A0W0UI95_9GAMM</name>
<evidence type="ECO:0000259" key="4">
    <source>
        <dbReference type="Pfam" id="PF25607"/>
    </source>
</evidence>
<dbReference type="Proteomes" id="UP000093336">
    <property type="component" value="Unassembled WGS sequence"/>
</dbReference>
<reference evidence="6 8" key="2">
    <citation type="submission" date="2016-05" db="EMBL/GenBank/DDBJ databases">
        <authorList>
            <person name="Prochazka B."/>
            <person name="Indra A."/>
            <person name="Hasenberger P."/>
            <person name="Blaschitz M."/>
            <person name="Wagner L."/>
            <person name="Wewalka G."/>
            <person name="Sorschag S."/>
            <person name="Schmid D."/>
            <person name="Ruppitsch W."/>
        </authorList>
    </citation>
    <scope>NUCLEOTIDE SEQUENCE [LARGE SCALE GENOMIC DNA]</scope>
    <source>
        <strain evidence="6 8">974010_12</strain>
    </source>
</reference>
<evidence type="ECO:0000256" key="1">
    <source>
        <dbReference type="SAM" id="MobiDB-lite"/>
    </source>
</evidence>
<dbReference type="STRING" id="455.Ljam_1783"/>
<feature type="compositionally biased region" description="Low complexity" evidence="1">
    <location>
        <begin position="374"/>
        <end position="387"/>
    </location>
</feature>
<dbReference type="Proteomes" id="UP000054715">
    <property type="component" value="Unassembled WGS sequence"/>
</dbReference>
<keyword evidence="8" id="KW-1185">Reference proteome</keyword>
<evidence type="ECO:0000313" key="5">
    <source>
        <dbReference type="EMBL" id="KTD07588.1"/>
    </source>
</evidence>
<evidence type="ECO:0000256" key="3">
    <source>
        <dbReference type="SAM" id="SignalP"/>
    </source>
</evidence>
<feature type="domain" description="DUF7939" evidence="4">
    <location>
        <begin position="458"/>
        <end position="542"/>
    </location>
</feature>
<feature type="chain" id="PRO_5006914074" evidence="3">
    <location>
        <begin position="21"/>
        <end position="559"/>
    </location>
</feature>
<dbReference type="OrthoDB" id="5293418at2"/>
<dbReference type="RefSeq" id="WP_058449695.1">
    <property type="nucleotide sequence ID" value="NZ_CAAAJF010000002.1"/>
</dbReference>
<evidence type="ECO:0000313" key="8">
    <source>
        <dbReference type="Proteomes" id="UP000093336"/>
    </source>
</evidence>